<evidence type="ECO:0000313" key="2">
    <source>
        <dbReference type="Ensembl" id="ENSMMSP00000005130.1"/>
    </source>
</evidence>
<feature type="region of interest" description="Disordered" evidence="1">
    <location>
        <begin position="1"/>
        <end position="54"/>
    </location>
</feature>
<dbReference type="AlphaFoldDB" id="A0A8C6CUC0"/>
<sequence>MRELPSKNTLSTNQAPGPEEKGRAGHAEKAEEEERTDTDLPAPESEGYLERKEKWNRRRSLKTQVTTGKGVLCEGFLGIC</sequence>
<feature type="compositionally biased region" description="Polar residues" evidence="1">
    <location>
        <begin position="1"/>
        <end position="15"/>
    </location>
</feature>
<name>A0A8C6CUC0_MOSMO</name>
<organism evidence="2 3">
    <name type="scientific">Moschus moschiferus</name>
    <name type="common">Siberian musk deer</name>
    <name type="synonym">Moschus sibiricus</name>
    <dbReference type="NCBI Taxonomy" id="68415"/>
    <lineage>
        <taxon>Eukaryota</taxon>
        <taxon>Metazoa</taxon>
        <taxon>Chordata</taxon>
        <taxon>Craniata</taxon>
        <taxon>Vertebrata</taxon>
        <taxon>Euteleostomi</taxon>
        <taxon>Mammalia</taxon>
        <taxon>Eutheria</taxon>
        <taxon>Laurasiatheria</taxon>
        <taxon>Artiodactyla</taxon>
        <taxon>Ruminantia</taxon>
        <taxon>Pecora</taxon>
        <taxon>Moschidae</taxon>
        <taxon>Moschus</taxon>
    </lineage>
</organism>
<reference evidence="2" key="2">
    <citation type="submission" date="2025-09" db="UniProtKB">
        <authorList>
            <consortium name="Ensembl"/>
        </authorList>
    </citation>
    <scope>IDENTIFICATION</scope>
</reference>
<evidence type="ECO:0000256" key="1">
    <source>
        <dbReference type="SAM" id="MobiDB-lite"/>
    </source>
</evidence>
<reference evidence="2" key="1">
    <citation type="submission" date="2025-08" db="UniProtKB">
        <authorList>
            <consortium name="Ensembl"/>
        </authorList>
    </citation>
    <scope>IDENTIFICATION</scope>
</reference>
<feature type="compositionally biased region" description="Basic and acidic residues" evidence="1">
    <location>
        <begin position="18"/>
        <end position="29"/>
    </location>
</feature>
<protein>
    <submittedName>
        <fullName evidence="2">Uncharacterized protein</fullName>
    </submittedName>
</protein>
<evidence type="ECO:0000313" key="3">
    <source>
        <dbReference type="Proteomes" id="UP000694544"/>
    </source>
</evidence>
<accession>A0A8C6CUC0</accession>
<dbReference type="GeneTree" id="ENSGT00990000212320"/>
<proteinExistence type="predicted"/>
<keyword evidence="3" id="KW-1185">Reference proteome</keyword>
<dbReference type="Ensembl" id="ENSMMST00000005578.1">
    <property type="protein sequence ID" value="ENSMMSP00000005130.1"/>
    <property type="gene ID" value="ENSMMSG00000003855.1"/>
</dbReference>
<dbReference type="Proteomes" id="UP000694544">
    <property type="component" value="Unplaced"/>
</dbReference>